<comment type="caution">
    <text evidence="1">The sequence shown here is derived from an EMBL/GenBank/DDBJ whole genome shotgun (WGS) entry which is preliminary data.</text>
</comment>
<name>A0ACC1CRL7_9NEOP</name>
<keyword evidence="2" id="KW-1185">Reference proteome</keyword>
<reference evidence="1 2" key="1">
    <citation type="journal article" date="2021" name="Front. Genet.">
        <title>Chromosome-Level Genome Assembly Reveals Significant Gene Expansion in the Toll and IMD Signaling Pathways of Dendrolimus kikuchii.</title>
        <authorList>
            <person name="Zhou J."/>
            <person name="Wu P."/>
            <person name="Xiong Z."/>
            <person name="Liu N."/>
            <person name="Zhao N."/>
            <person name="Ji M."/>
            <person name="Qiu Y."/>
            <person name="Yang B."/>
        </authorList>
    </citation>
    <scope>NUCLEOTIDE SEQUENCE [LARGE SCALE GENOMIC DNA]</scope>
    <source>
        <strain evidence="1">Ann1</strain>
    </source>
</reference>
<evidence type="ECO:0000313" key="2">
    <source>
        <dbReference type="Proteomes" id="UP000824533"/>
    </source>
</evidence>
<dbReference type="Proteomes" id="UP000824533">
    <property type="component" value="Linkage Group LG18"/>
</dbReference>
<accession>A0ACC1CRL7</accession>
<protein>
    <submittedName>
        <fullName evidence="1">Uncharacterized protein</fullName>
    </submittedName>
</protein>
<organism evidence="1 2">
    <name type="scientific">Dendrolimus kikuchii</name>
    <dbReference type="NCBI Taxonomy" id="765133"/>
    <lineage>
        <taxon>Eukaryota</taxon>
        <taxon>Metazoa</taxon>
        <taxon>Ecdysozoa</taxon>
        <taxon>Arthropoda</taxon>
        <taxon>Hexapoda</taxon>
        <taxon>Insecta</taxon>
        <taxon>Pterygota</taxon>
        <taxon>Neoptera</taxon>
        <taxon>Endopterygota</taxon>
        <taxon>Lepidoptera</taxon>
        <taxon>Glossata</taxon>
        <taxon>Ditrysia</taxon>
        <taxon>Bombycoidea</taxon>
        <taxon>Lasiocampidae</taxon>
        <taxon>Dendrolimus</taxon>
    </lineage>
</organism>
<gene>
    <name evidence="1" type="ORF">K1T71_010317</name>
</gene>
<evidence type="ECO:0000313" key="1">
    <source>
        <dbReference type="EMBL" id="KAJ0174171.1"/>
    </source>
</evidence>
<dbReference type="EMBL" id="CM034404">
    <property type="protein sequence ID" value="KAJ0174171.1"/>
    <property type="molecule type" value="Genomic_DNA"/>
</dbReference>
<sequence>MFVIYVVLYRYVFCYLIIVAFYSCKSLRPCYSQMLESLRHADEETCIEDAVIGSSSVVIFLKALNQFCGDIIKVQYEYKTFESRHLYEVTIEHNTPEIQRNQKPVIIIDAGMEGGADSTNFGLYIIEQLTACKEYEEMIEKVRWVILPCVNPDGLEHDAFFVGIWRKNSRPSEERLGIGVDISRNFDSQWGSCPRVDSPFAPNFPGLAPSSENETVFVKNTLNKYKKDAKIYLSIKRNGHAILFPYAYTKNQPSNHVQLEKITAEVASKVNQKAGGVHLFVNNSIYDFEGKPHCGHNVDFAHEMGIPLSFEMRVFLGYDNFIMSKFQALPRGYENSLRSGYFSGIREFYNVITNEKKYGRVY</sequence>
<proteinExistence type="predicted"/>